<evidence type="ECO:0000256" key="4">
    <source>
        <dbReference type="ARBA" id="ARBA00022692"/>
    </source>
</evidence>
<keyword evidence="3" id="KW-0716">Sensory transduction</keyword>
<dbReference type="GO" id="GO:0005886">
    <property type="term" value="C:plasma membrane"/>
    <property type="evidence" value="ECO:0007669"/>
    <property type="project" value="UniProtKB-SubCell"/>
</dbReference>
<dbReference type="InterPro" id="IPR004117">
    <property type="entry name" value="7tm6_olfct_rcpt"/>
</dbReference>
<dbReference type="OrthoDB" id="7546827at2759"/>
<dbReference type="Pfam" id="PF02949">
    <property type="entry name" value="7tm_6"/>
    <property type="match status" value="1"/>
</dbReference>
<dbReference type="PANTHER" id="PTHR21137:SF35">
    <property type="entry name" value="ODORANT RECEPTOR 19A-RELATED"/>
    <property type="match status" value="1"/>
</dbReference>
<reference evidence="11" key="1">
    <citation type="submission" date="2021-04" db="EMBL/GenBank/DDBJ databases">
        <authorList>
            <person name="Chebbi M.A.C M."/>
        </authorList>
    </citation>
    <scope>NUCLEOTIDE SEQUENCE</scope>
</reference>
<sequence>IRNLFDKVQRDWKLVMNDEEKRVLQYHSEIGRLLTAGYTERVIYNFFSTSNGSSSLRFALPLEYVIIDKEEHYWVLLTISNIFVVVFIFGIIACDVIFITLLQHICGQFAVLEYRIENTLTAEITTKNKKEEFISSQKIDEDVSYQHLVSCIQMHTRAIEFAELLEECFAMSFGVLVGINLPMISLTGFQIITQSNTAQQILKGLTFIACQMLHLFFYCYMSQKLNDSSSGIAQSIANVSWYKQSIKSQKLLVVMTVRSQVPCKLTAGKIMELSIENYAMLKTAGSYFTMLLSMQ</sequence>
<dbReference type="PANTHER" id="PTHR21137">
    <property type="entry name" value="ODORANT RECEPTOR"/>
    <property type="match status" value="1"/>
</dbReference>
<dbReference type="GO" id="GO:0005549">
    <property type="term" value="F:odorant binding"/>
    <property type="evidence" value="ECO:0007669"/>
    <property type="project" value="InterPro"/>
</dbReference>
<evidence type="ECO:0000256" key="3">
    <source>
        <dbReference type="ARBA" id="ARBA00022606"/>
    </source>
</evidence>
<keyword evidence="5" id="KW-0552">Olfaction</keyword>
<keyword evidence="4 10" id="KW-0812">Transmembrane</keyword>
<dbReference type="Proteomes" id="UP000786811">
    <property type="component" value="Unassembled WGS sequence"/>
</dbReference>
<evidence type="ECO:0000256" key="1">
    <source>
        <dbReference type="ARBA" id="ARBA00004651"/>
    </source>
</evidence>
<dbReference type="EMBL" id="CAJNRD030001124">
    <property type="protein sequence ID" value="CAG5106376.1"/>
    <property type="molecule type" value="Genomic_DNA"/>
</dbReference>
<evidence type="ECO:0000256" key="5">
    <source>
        <dbReference type="ARBA" id="ARBA00022725"/>
    </source>
</evidence>
<evidence type="ECO:0000256" key="2">
    <source>
        <dbReference type="ARBA" id="ARBA00022475"/>
    </source>
</evidence>
<proteinExistence type="predicted"/>
<gene>
    <name evidence="11" type="ORF">HICCMSTLAB_LOCUS12229</name>
</gene>
<evidence type="ECO:0000313" key="12">
    <source>
        <dbReference type="Proteomes" id="UP000786811"/>
    </source>
</evidence>
<name>A0A8J2HLG1_COTCN</name>
<keyword evidence="2" id="KW-1003">Cell membrane</keyword>
<evidence type="ECO:0000256" key="8">
    <source>
        <dbReference type="ARBA" id="ARBA00023170"/>
    </source>
</evidence>
<organism evidence="11 12">
    <name type="scientific">Cotesia congregata</name>
    <name type="common">Parasitoid wasp</name>
    <name type="synonym">Apanteles congregatus</name>
    <dbReference type="NCBI Taxonomy" id="51543"/>
    <lineage>
        <taxon>Eukaryota</taxon>
        <taxon>Metazoa</taxon>
        <taxon>Ecdysozoa</taxon>
        <taxon>Arthropoda</taxon>
        <taxon>Hexapoda</taxon>
        <taxon>Insecta</taxon>
        <taxon>Pterygota</taxon>
        <taxon>Neoptera</taxon>
        <taxon>Endopterygota</taxon>
        <taxon>Hymenoptera</taxon>
        <taxon>Apocrita</taxon>
        <taxon>Ichneumonoidea</taxon>
        <taxon>Braconidae</taxon>
        <taxon>Microgastrinae</taxon>
        <taxon>Cotesia</taxon>
    </lineage>
</organism>
<comment type="caution">
    <text evidence="11">The sequence shown here is derived from an EMBL/GenBank/DDBJ whole genome shotgun (WGS) entry which is preliminary data.</text>
</comment>
<evidence type="ECO:0000256" key="7">
    <source>
        <dbReference type="ARBA" id="ARBA00023136"/>
    </source>
</evidence>
<comment type="subcellular location">
    <subcellularLocation>
        <location evidence="1">Cell membrane</location>
        <topology evidence="1">Multi-pass membrane protein</topology>
    </subcellularLocation>
</comment>
<dbReference type="GO" id="GO:0007165">
    <property type="term" value="P:signal transduction"/>
    <property type="evidence" value="ECO:0007669"/>
    <property type="project" value="UniProtKB-KW"/>
</dbReference>
<evidence type="ECO:0000313" key="11">
    <source>
        <dbReference type="EMBL" id="CAG5106376.1"/>
    </source>
</evidence>
<evidence type="ECO:0000256" key="6">
    <source>
        <dbReference type="ARBA" id="ARBA00022989"/>
    </source>
</evidence>
<feature type="non-terminal residue" evidence="11">
    <location>
        <position position="295"/>
    </location>
</feature>
<accession>A0A8J2HLG1</accession>
<feature type="transmembrane region" description="Helical" evidence="10">
    <location>
        <begin position="73"/>
        <end position="102"/>
    </location>
</feature>
<keyword evidence="6 10" id="KW-1133">Transmembrane helix</keyword>
<dbReference type="GO" id="GO:0004984">
    <property type="term" value="F:olfactory receptor activity"/>
    <property type="evidence" value="ECO:0007669"/>
    <property type="project" value="InterPro"/>
</dbReference>
<keyword evidence="9" id="KW-0807">Transducer</keyword>
<keyword evidence="8 11" id="KW-0675">Receptor</keyword>
<keyword evidence="12" id="KW-1185">Reference proteome</keyword>
<evidence type="ECO:0000256" key="10">
    <source>
        <dbReference type="SAM" id="Phobius"/>
    </source>
</evidence>
<keyword evidence="7 10" id="KW-0472">Membrane</keyword>
<protein>
    <submittedName>
        <fullName evidence="11">Olfactory receptor 157</fullName>
    </submittedName>
</protein>
<evidence type="ECO:0000256" key="9">
    <source>
        <dbReference type="ARBA" id="ARBA00023224"/>
    </source>
</evidence>
<dbReference type="AlphaFoldDB" id="A0A8J2HLG1"/>